<feature type="transmembrane region" description="Helical" evidence="8">
    <location>
        <begin position="40"/>
        <end position="60"/>
    </location>
</feature>
<keyword evidence="6 8" id="KW-1133">Transmembrane helix</keyword>
<feature type="transmembrane region" description="Helical" evidence="8">
    <location>
        <begin position="306"/>
        <end position="324"/>
    </location>
</feature>
<keyword evidence="4" id="KW-0309">Germination</keyword>
<keyword evidence="10" id="KW-1185">Reference proteome</keyword>
<feature type="transmembrane region" description="Helical" evidence="8">
    <location>
        <begin position="270"/>
        <end position="294"/>
    </location>
</feature>
<accession>A0ABV6J8F7</accession>
<feature type="transmembrane region" description="Helical" evidence="8">
    <location>
        <begin position="81"/>
        <end position="102"/>
    </location>
</feature>
<keyword evidence="5 8" id="KW-0812">Transmembrane</keyword>
<dbReference type="Pfam" id="PF03845">
    <property type="entry name" value="Spore_permease"/>
    <property type="match status" value="1"/>
</dbReference>
<evidence type="ECO:0000256" key="5">
    <source>
        <dbReference type="ARBA" id="ARBA00022692"/>
    </source>
</evidence>
<dbReference type="InterPro" id="IPR004761">
    <property type="entry name" value="Spore_GerAB"/>
</dbReference>
<evidence type="ECO:0000256" key="4">
    <source>
        <dbReference type="ARBA" id="ARBA00022544"/>
    </source>
</evidence>
<feature type="transmembrane region" description="Helical" evidence="8">
    <location>
        <begin position="147"/>
        <end position="164"/>
    </location>
</feature>
<organism evidence="9 10">
    <name type="scientific">Paenibacillus mendelii</name>
    <dbReference type="NCBI Taxonomy" id="206163"/>
    <lineage>
        <taxon>Bacteria</taxon>
        <taxon>Bacillati</taxon>
        <taxon>Bacillota</taxon>
        <taxon>Bacilli</taxon>
        <taxon>Bacillales</taxon>
        <taxon>Paenibacillaceae</taxon>
        <taxon>Paenibacillus</taxon>
    </lineage>
</organism>
<gene>
    <name evidence="9" type="ORF">ACFFJ8_12430</name>
</gene>
<dbReference type="NCBIfam" id="TIGR00912">
    <property type="entry name" value="2A0309"/>
    <property type="match status" value="1"/>
</dbReference>
<proteinExistence type="inferred from homology"/>
<evidence type="ECO:0000256" key="8">
    <source>
        <dbReference type="SAM" id="Phobius"/>
    </source>
</evidence>
<comment type="similarity">
    <text evidence="2">Belongs to the amino acid-polyamine-organocation (APC) superfamily. Spore germination protein (SGP) (TC 2.A.3.9) family.</text>
</comment>
<name>A0ABV6J8F7_9BACL</name>
<dbReference type="Proteomes" id="UP001589818">
    <property type="component" value="Unassembled WGS sequence"/>
</dbReference>
<comment type="caution">
    <text evidence="9">The sequence shown here is derived from an EMBL/GenBank/DDBJ whole genome shotgun (WGS) entry which is preliminary data.</text>
</comment>
<evidence type="ECO:0000256" key="3">
    <source>
        <dbReference type="ARBA" id="ARBA00022448"/>
    </source>
</evidence>
<dbReference type="RefSeq" id="WP_204819287.1">
    <property type="nucleotide sequence ID" value="NZ_JANHOF010000003.1"/>
</dbReference>
<dbReference type="PANTHER" id="PTHR34975:SF2">
    <property type="entry name" value="SPORE GERMINATION PROTEIN A2"/>
    <property type="match status" value="1"/>
</dbReference>
<dbReference type="Gene3D" id="1.20.1740.10">
    <property type="entry name" value="Amino acid/polyamine transporter I"/>
    <property type="match status" value="1"/>
</dbReference>
<protein>
    <submittedName>
        <fullName evidence="9">Endospore germination permease</fullName>
    </submittedName>
</protein>
<reference evidence="9 10" key="1">
    <citation type="submission" date="2024-09" db="EMBL/GenBank/DDBJ databases">
        <authorList>
            <person name="Sun Q."/>
            <person name="Mori K."/>
        </authorList>
    </citation>
    <scope>NUCLEOTIDE SEQUENCE [LARGE SCALE GENOMIC DNA]</scope>
    <source>
        <strain evidence="9 10">CCM 4839</strain>
    </source>
</reference>
<evidence type="ECO:0000256" key="1">
    <source>
        <dbReference type="ARBA" id="ARBA00004141"/>
    </source>
</evidence>
<sequence length="364" mass="40536">MLDNVKISIQQMAVLVIFLTIGDSVLVLPSVIAATSKQDAWISGIIGIAAGMLIAYIILSQYRLNPRASQIELNLKVLGKWIGWPVSLLFLLYYLLMTTAIIREVGNFMTTQMMPETPIWSIHALLLLILVSSVRSGLEPIARTGEIFLPMFILFFAALIILNLPEVKLIHLKPYLGEGIIPPIQGSIYLAAFSFSELIALAMVLPSVRPGKHLSRDFLLAALFGGFSILAVIFGTILVLGQYITAHQYYPAYALAKKINIGQFLERVEAMFAVIWIISTYFKCTIYFYALNAGTTQLFKLRDNRALTLPLGIVLFGTAYAISPSEIYYSDAIKKYWPFMDLTFSMVFPLALIAVYSLRKLAKG</sequence>
<keyword evidence="7 8" id="KW-0472">Membrane</keyword>
<dbReference type="EMBL" id="JBHLVF010000017">
    <property type="protein sequence ID" value="MFC0392169.1"/>
    <property type="molecule type" value="Genomic_DNA"/>
</dbReference>
<evidence type="ECO:0000313" key="9">
    <source>
        <dbReference type="EMBL" id="MFC0392169.1"/>
    </source>
</evidence>
<feature type="transmembrane region" description="Helical" evidence="8">
    <location>
        <begin position="218"/>
        <end position="244"/>
    </location>
</feature>
<comment type="subcellular location">
    <subcellularLocation>
        <location evidence="1">Membrane</location>
        <topology evidence="1">Multi-pass membrane protein</topology>
    </subcellularLocation>
</comment>
<evidence type="ECO:0000256" key="2">
    <source>
        <dbReference type="ARBA" id="ARBA00007998"/>
    </source>
</evidence>
<feature type="transmembrane region" description="Helical" evidence="8">
    <location>
        <begin position="117"/>
        <end position="135"/>
    </location>
</feature>
<keyword evidence="3" id="KW-0813">Transport</keyword>
<feature type="transmembrane region" description="Helical" evidence="8">
    <location>
        <begin position="12"/>
        <end position="34"/>
    </location>
</feature>
<evidence type="ECO:0000256" key="7">
    <source>
        <dbReference type="ARBA" id="ARBA00023136"/>
    </source>
</evidence>
<dbReference type="PANTHER" id="PTHR34975">
    <property type="entry name" value="SPORE GERMINATION PROTEIN A2"/>
    <property type="match status" value="1"/>
</dbReference>
<feature type="transmembrane region" description="Helical" evidence="8">
    <location>
        <begin position="336"/>
        <end position="358"/>
    </location>
</feature>
<feature type="transmembrane region" description="Helical" evidence="8">
    <location>
        <begin position="184"/>
        <end position="206"/>
    </location>
</feature>
<evidence type="ECO:0000313" key="10">
    <source>
        <dbReference type="Proteomes" id="UP001589818"/>
    </source>
</evidence>
<evidence type="ECO:0000256" key="6">
    <source>
        <dbReference type="ARBA" id="ARBA00022989"/>
    </source>
</evidence>